<dbReference type="InterPro" id="IPR002372">
    <property type="entry name" value="PQQ_rpt_dom"/>
</dbReference>
<dbReference type="OrthoDB" id="9794322at2"/>
<evidence type="ECO:0000313" key="3">
    <source>
        <dbReference type="Proteomes" id="UP000324758"/>
    </source>
</evidence>
<sequence>MLLWKVTLGTSRDTGPFELCLPLPLATGAPNIGGAVVTRSGLIFVAATTDNACGRFDLLNGRELWRARLAEQFGMRISRDRLLKIAEEYDRIAELPAERQKDST</sequence>
<dbReference type="RefSeq" id="WP_148770805.1">
    <property type="nucleotide sequence ID" value="NZ_VSSS01000008.1"/>
</dbReference>
<dbReference type="Pfam" id="PF01011">
    <property type="entry name" value="PQQ"/>
    <property type="match status" value="1"/>
</dbReference>
<proteinExistence type="predicted"/>
<keyword evidence="3" id="KW-1185">Reference proteome</keyword>
<feature type="domain" description="Pyrrolo-quinoline quinone repeat" evidence="1">
    <location>
        <begin position="3"/>
        <end position="71"/>
    </location>
</feature>
<dbReference type="SUPFAM" id="SSF50998">
    <property type="entry name" value="Quinoprotein alcohol dehydrogenase-like"/>
    <property type="match status" value="1"/>
</dbReference>
<organism evidence="2 3">
    <name type="scientific">Bradyrhizobium rifense</name>
    <dbReference type="NCBI Taxonomy" id="515499"/>
    <lineage>
        <taxon>Bacteria</taxon>
        <taxon>Pseudomonadati</taxon>
        <taxon>Pseudomonadota</taxon>
        <taxon>Alphaproteobacteria</taxon>
        <taxon>Hyphomicrobiales</taxon>
        <taxon>Nitrobacteraceae</taxon>
        <taxon>Bradyrhizobium</taxon>
    </lineage>
</organism>
<reference evidence="2 3" key="1">
    <citation type="submission" date="2019-08" db="EMBL/GenBank/DDBJ databases">
        <title>Bradyrhizobium hipponensis sp. nov., a rhizobium isolated from a Lupinus angustifolius root nodule in Tunisia.</title>
        <authorList>
            <person name="Off K."/>
            <person name="Rejili M."/>
            <person name="Mars M."/>
            <person name="Brachmann A."/>
            <person name="Marin M."/>
        </authorList>
    </citation>
    <scope>NUCLEOTIDE SEQUENCE [LARGE SCALE GENOMIC DNA]</scope>
    <source>
        <strain evidence="2 3">CTAW71</strain>
    </source>
</reference>
<dbReference type="Proteomes" id="UP000324758">
    <property type="component" value="Unassembled WGS sequence"/>
</dbReference>
<accession>A0A5D3L010</accession>
<dbReference type="AlphaFoldDB" id="A0A5D3L010"/>
<name>A0A5D3L010_9BRAD</name>
<gene>
    <name evidence="2" type="ORF">FXB40_03430</name>
</gene>
<evidence type="ECO:0000259" key="1">
    <source>
        <dbReference type="Pfam" id="PF01011"/>
    </source>
</evidence>
<evidence type="ECO:0000313" key="2">
    <source>
        <dbReference type="EMBL" id="TYL99176.1"/>
    </source>
</evidence>
<dbReference type="InterPro" id="IPR011047">
    <property type="entry name" value="Quinoprotein_ADH-like_sf"/>
</dbReference>
<protein>
    <recommendedName>
        <fullName evidence="1">Pyrrolo-quinoline quinone repeat domain-containing protein</fullName>
    </recommendedName>
</protein>
<dbReference type="EMBL" id="VSSS01000008">
    <property type="protein sequence ID" value="TYL99176.1"/>
    <property type="molecule type" value="Genomic_DNA"/>
</dbReference>
<comment type="caution">
    <text evidence="2">The sequence shown here is derived from an EMBL/GenBank/DDBJ whole genome shotgun (WGS) entry which is preliminary data.</text>
</comment>
<dbReference type="Gene3D" id="2.140.10.10">
    <property type="entry name" value="Quinoprotein alcohol dehydrogenase-like superfamily"/>
    <property type="match status" value="1"/>
</dbReference>